<comment type="caution">
    <text evidence="3">The sequence shown here is derived from an EMBL/GenBank/DDBJ whole genome shotgun (WGS) entry which is preliminary data.</text>
</comment>
<feature type="region of interest" description="Disordered" evidence="2">
    <location>
        <begin position="401"/>
        <end position="459"/>
    </location>
</feature>
<proteinExistence type="predicted"/>
<feature type="coiled-coil region" evidence="1">
    <location>
        <begin position="69"/>
        <end position="100"/>
    </location>
</feature>
<reference evidence="3" key="1">
    <citation type="submission" date="2023-08" db="EMBL/GenBank/DDBJ databases">
        <authorList>
            <person name="Chen Y."/>
            <person name="Shah S."/>
            <person name="Dougan E. K."/>
            <person name="Thang M."/>
            <person name="Chan C."/>
        </authorList>
    </citation>
    <scope>NUCLEOTIDE SEQUENCE</scope>
</reference>
<protein>
    <recommendedName>
        <fullName evidence="5">PDZ domain-containing protein</fullName>
    </recommendedName>
</protein>
<name>A0AA36MYC0_9DINO</name>
<evidence type="ECO:0000313" key="4">
    <source>
        <dbReference type="Proteomes" id="UP001178507"/>
    </source>
</evidence>
<keyword evidence="1" id="KW-0175">Coiled coil</keyword>
<dbReference type="AlphaFoldDB" id="A0AA36MYC0"/>
<evidence type="ECO:0008006" key="5">
    <source>
        <dbReference type="Google" id="ProtNLM"/>
    </source>
</evidence>
<sequence length="459" mass="50657">CGLGARLRDIKVGRVSELRDALFQDASPSSSSFTAIKMKRRGRTSDGHSCDCTDKPKKKEMEASPLNLFAKEEKSTDQLAKELERERQQAERENADQEMGKAFGDFELEKADYDQAMADVETAWQDFAAQKPKYETAFWLTKAIHDAECQKLMDDHHLVDAECHKNWLTAREEYFARVLAPQCVKGETAAFEFQVPSSLAVLAPCSAPKQEGPTGDGDQRILLLLQGGADDSKRPGRQTRKRSSTEFTIIIDRRNGEGLGIDAAPEKVGTLEIKSVTPGGLVDRWNQAQQPGSKEIVRPGMRVVEVNGRFNSAVGLIAACREAEAGASAERADPTRRSDRTGALEPWRLRLVLLCLVLLGAEGLRKHHKRHVRHHAPKPQAALLSSSVEEQLAEQLVREAEASANLEDPPKEAKAEVKPKAEVKAKQTVPENKTKVPKDTKKEVNGDNSTEEEPGAASR</sequence>
<dbReference type="Proteomes" id="UP001178507">
    <property type="component" value="Unassembled WGS sequence"/>
</dbReference>
<feature type="compositionally biased region" description="Acidic residues" evidence="2">
    <location>
        <begin position="449"/>
        <end position="459"/>
    </location>
</feature>
<keyword evidence="4" id="KW-1185">Reference proteome</keyword>
<feature type="region of interest" description="Disordered" evidence="2">
    <location>
        <begin position="25"/>
        <end position="62"/>
    </location>
</feature>
<feature type="compositionally biased region" description="Basic and acidic residues" evidence="2">
    <location>
        <begin position="43"/>
        <end position="62"/>
    </location>
</feature>
<dbReference type="EMBL" id="CAUJNA010001625">
    <property type="protein sequence ID" value="CAJ1388035.1"/>
    <property type="molecule type" value="Genomic_DNA"/>
</dbReference>
<accession>A0AA36MYC0</accession>
<evidence type="ECO:0000256" key="2">
    <source>
        <dbReference type="SAM" id="MobiDB-lite"/>
    </source>
</evidence>
<gene>
    <name evidence="3" type="ORF">EVOR1521_LOCUS13989</name>
</gene>
<organism evidence="3 4">
    <name type="scientific">Effrenium voratum</name>
    <dbReference type="NCBI Taxonomy" id="2562239"/>
    <lineage>
        <taxon>Eukaryota</taxon>
        <taxon>Sar</taxon>
        <taxon>Alveolata</taxon>
        <taxon>Dinophyceae</taxon>
        <taxon>Suessiales</taxon>
        <taxon>Symbiodiniaceae</taxon>
        <taxon>Effrenium</taxon>
    </lineage>
</organism>
<feature type="compositionally biased region" description="Basic and acidic residues" evidence="2">
    <location>
        <begin position="408"/>
        <end position="425"/>
    </location>
</feature>
<feature type="compositionally biased region" description="Basic and acidic residues" evidence="2">
    <location>
        <begin position="432"/>
        <end position="445"/>
    </location>
</feature>
<evidence type="ECO:0000256" key="1">
    <source>
        <dbReference type="SAM" id="Coils"/>
    </source>
</evidence>
<feature type="non-terminal residue" evidence="3">
    <location>
        <position position="1"/>
    </location>
</feature>
<evidence type="ECO:0000313" key="3">
    <source>
        <dbReference type="EMBL" id="CAJ1388035.1"/>
    </source>
</evidence>